<dbReference type="Proteomes" id="UP000258309">
    <property type="component" value="Unassembled WGS sequence"/>
</dbReference>
<gene>
    <name evidence="2" type="ORF">B7463_g12020</name>
</gene>
<feature type="non-terminal residue" evidence="2">
    <location>
        <position position="75"/>
    </location>
</feature>
<sequence>MNQDLKTNILVDNNNEQQAKEGSDEDSEEESEERFKEGSEESSEDSFKEDSGKYQTIKEINIQEGILKEVVILPK</sequence>
<name>A0A3E2GTA7_SCYLI</name>
<protein>
    <submittedName>
        <fullName evidence="2">Uncharacterized protein</fullName>
    </submittedName>
</protein>
<feature type="compositionally biased region" description="Polar residues" evidence="1">
    <location>
        <begin position="1"/>
        <end position="17"/>
    </location>
</feature>
<comment type="caution">
    <text evidence="2">The sequence shown here is derived from an EMBL/GenBank/DDBJ whole genome shotgun (WGS) entry which is preliminary data.</text>
</comment>
<evidence type="ECO:0000313" key="2">
    <source>
        <dbReference type="EMBL" id="RFU24320.1"/>
    </source>
</evidence>
<evidence type="ECO:0000313" key="3">
    <source>
        <dbReference type="Proteomes" id="UP000258309"/>
    </source>
</evidence>
<feature type="compositionally biased region" description="Basic and acidic residues" evidence="1">
    <location>
        <begin position="33"/>
        <end position="52"/>
    </location>
</feature>
<feature type="compositionally biased region" description="Acidic residues" evidence="1">
    <location>
        <begin position="23"/>
        <end position="32"/>
    </location>
</feature>
<evidence type="ECO:0000256" key="1">
    <source>
        <dbReference type="SAM" id="MobiDB-lite"/>
    </source>
</evidence>
<proteinExistence type="predicted"/>
<accession>A0A3E2GTA7</accession>
<reference evidence="2 3" key="1">
    <citation type="submission" date="2018-05" db="EMBL/GenBank/DDBJ databases">
        <title>Draft genome sequence of Scytalidium lignicola DSM 105466, a ubiquitous saprotrophic fungus.</title>
        <authorList>
            <person name="Buettner E."/>
            <person name="Gebauer A.M."/>
            <person name="Hofrichter M."/>
            <person name="Liers C."/>
            <person name="Kellner H."/>
        </authorList>
    </citation>
    <scope>NUCLEOTIDE SEQUENCE [LARGE SCALE GENOMIC DNA]</scope>
    <source>
        <strain evidence="2 3">DSM 105466</strain>
    </source>
</reference>
<feature type="non-terminal residue" evidence="2">
    <location>
        <position position="1"/>
    </location>
</feature>
<organism evidence="2 3">
    <name type="scientific">Scytalidium lignicola</name>
    <name type="common">Hyphomycete</name>
    <dbReference type="NCBI Taxonomy" id="5539"/>
    <lineage>
        <taxon>Eukaryota</taxon>
        <taxon>Fungi</taxon>
        <taxon>Dikarya</taxon>
        <taxon>Ascomycota</taxon>
        <taxon>Pezizomycotina</taxon>
        <taxon>Leotiomycetes</taxon>
        <taxon>Leotiomycetes incertae sedis</taxon>
        <taxon>Scytalidium</taxon>
    </lineage>
</organism>
<feature type="region of interest" description="Disordered" evidence="1">
    <location>
        <begin position="1"/>
        <end position="53"/>
    </location>
</feature>
<dbReference type="EMBL" id="NCSJ02000465">
    <property type="protein sequence ID" value="RFU24320.1"/>
    <property type="molecule type" value="Genomic_DNA"/>
</dbReference>
<dbReference type="AlphaFoldDB" id="A0A3E2GTA7"/>
<keyword evidence="3" id="KW-1185">Reference proteome</keyword>